<feature type="compositionally biased region" description="Polar residues" evidence="1">
    <location>
        <begin position="99"/>
        <end position="115"/>
    </location>
</feature>
<dbReference type="AlphaFoldDB" id="A0A8K0KQD1"/>
<feature type="compositionally biased region" description="Pro residues" evidence="1">
    <location>
        <begin position="214"/>
        <end position="223"/>
    </location>
</feature>
<feature type="compositionally biased region" description="Polar residues" evidence="1">
    <location>
        <begin position="261"/>
        <end position="274"/>
    </location>
</feature>
<feature type="compositionally biased region" description="Polar residues" evidence="1">
    <location>
        <begin position="130"/>
        <end position="144"/>
    </location>
</feature>
<gene>
    <name evidence="2" type="ORF">J437_LFUL011703</name>
</gene>
<feature type="compositionally biased region" description="Low complexity" evidence="1">
    <location>
        <begin position="463"/>
        <end position="483"/>
    </location>
</feature>
<reference evidence="2" key="2">
    <citation type="submission" date="2017-10" db="EMBL/GenBank/DDBJ databases">
        <title>Ladona fulva Genome sequencing and assembly.</title>
        <authorList>
            <person name="Murali S."/>
            <person name="Richards S."/>
            <person name="Bandaranaike D."/>
            <person name="Bellair M."/>
            <person name="Blankenburg K."/>
            <person name="Chao H."/>
            <person name="Dinh H."/>
            <person name="Doddapaneni H."/>
            <person name="Dugan-Rocha S."/>
            <person name="Elkadiri S."/>
            <person name="Gnanaolivu R."/>
            <person name="Hernandez B."/>
            <person name="Skinner E."/>
            <person name="Javaid M."/>
            <person name="Lee S."/>
            <person name="Li M."/>
            <person name="Ming W."/>
            <person name="Munidasa M."/>
            <person name="Muniz J."/>
            <person name="Nguyen L."/>
            <person name="Hughes D."/>
            <person name="Osuji N."/>
            <person name="Pu L.-L."/>
            <person name="Puazo M."/>
            <person name="Qu C."/>
            <person name="Quiroz J."/>
            <person name="Raj R."/>
            <person name="Weissenberger G."/>
            <person name="Xin Y."/>
            <person name="Zou X."/>
            <person name="Han Y."/>
            <person name="Worley K."/>
            <person name="Muzny D."/>
            <person name="Gibbs R."/>
        </authorList>
    </citation>
    <scope>NUCLEOTIDE SEQUENCE</scope>
    <source>
        <strain evidence="2">Sampled in the wild</strain>
    </source>
</reference>
<dbReference type="EMBL" id="KZ309512">
    <property type="protein sequence ID" value="KAG8239095.1"/>
    <property type="molecule type" value="Genomic_DNA"/>
</dbReference>
<feature type="region of interest" description="Disordered" evidence="1">
    <location>
        <begin position="168"/>
        <end position="346"/>
    </location>
</feature>
<feature type="non-terminal residue" evidence="2">
    <location>
        <position position="1"/>
    </location>
</feature>
<feature type="region of interest" description="Disordered" evidence="1">
    <location>
        <begin position="463"/>
        <end position="495"/>
    </location>
</feature>
<reference evidence="2" key="1">
    <citation type="submission" date="2013-04" db="EMBL/GenBank/DDBJ databases">
        <authorList>
            <person name="Qu J."/>
            <person name="Murali S.C."/>
            <person name="Bandaranaike D."/>
            <person name="Bellair M."/>
            <person name="Blankenburg K."/>
            <person name="Chao H."/>
            <person name="Dinh H."/>
            <person name="Doddapaneni H."/>
            <person name="Downs B."/>
            <person name="Dugan-Rocha S."/>
            <person name="Elkadiri S."/>
            <person name="Gnanaolivu R.D."/>
            <person name="Hernandez B."/>
            <person name="Javaid M."/>
            <person name="Jayaseelan J.C."/>
            <person name="Lee S."/>
            <person name="Li M."/>
            <person name="Ming W."/>
            <person name="Munidasa M."/>
            <person name="Muniz J."/>
            <person name="Nguyen L."/>
            <person name="Ongeri F."/>
            <person name="Osuji N."/>
            <person name="Pu L.-L."/>
            <person name="Puazo M."/>
            <person name="Qu C."/>
            <person name="Quiroz J."/>
            <person name="Raj R."/>
            <person name="Weissenberger G."/>
            <person name="Xin Y."/>
            <person name="Zou X."/>
            <person name="Han Y."/>
            <person name="Richards S."/>
            <person name="Worley K."/>
            <person name="Muzny D."/>
            <person name="Gibbs R."/>
        </authorList>
    </citation>
    <scope>NUCLEOTIDE SEQUENCE</scope>
    <source>
        <strain evidence="2">Sampled in the wild</strain>
    </source>
</reference>
<evidence type="ECO:0000256" key="1">
    <source>
        <dbReference type="SAM" id="MobiDB-lite"/>
    </source>
</evidence>
<feature type="compositionally biased region" description="Low complexity" evidence="1">
    <location>
        <begin position="73"/>
        <end position="83"/>
    </location>
</feature>
<evidence type="ECO:0000313" key="2">
    <source>
        <dbReference type="EMBL" id="KAG8239095.1"/>
    </source>
</evidence>
<dbReference type="Proteomes" id="UP000792457">
    <property type="component" value="Unassembled WGS sequence"/>
</dbReference>
<accession>A0A8K0KQD1</accession>
<feature type="compositionally biased region" description="Polar residues" evidence="1">
    <location>
        <begin position="439"/>
        <end position="451"/>
    </location>
</feature>
<feature type="compositionally biased region" description="Low complexity" evidence="1">
    <location>
        <begin position="305"/>
        <end position="319"/>
    </location>
</feature>
<comment type="caution">
    <text evidence="2">The sequence shown here is derived from an EMBL/GenBank/DDBJ whole genome shotgun (WGS) entry which is preliminary data.</text>
</comment>
<organism evidence="2 3">
    <name type="scientific">Ladona fulva</name>
    <name type="common">Scarce chaser dragonfly</name>
    <name type="synonym">Libellula fulva</name>
    <dbReference type="NCBI Taxonomy" id="123851"/>
    <lineage>
        <taxon>Eukaryota</taxon>
        <taxon>Metazoa</taxon>
        <taxon>Ecdysozoa</taxon>
        <taxon>Arthropoda</taxon>
        <taxon>Hexapoda</taxon>
        <taxon>Insecta</taxon>
        <taxon>Pterygota</taxon>
        <taxon>Palaeoptera</taxon>
        <taxon>Odonata</taxon>
        <taxon>Epiprocta</taxon>
        <taxon>Anisoptera</taxon>
        <taxon>Libelluloidea</taxon>
        <taxon>Libellulidae</taxon>
        <taxon>Ladona</taxon>
    </lineage>
</organism>
<protein>
    <submittedName>
        <fullName evidence="2">Uncharacterized protein</fullName>
    </submittedName>
</protein>
<feature type="region of interest" description="Disordered" evidence="1">
    <location>
        <begin position="359"/>
        <end position="451"/>
    </location>
</feature>
<feature type="region of interest" description="Disordered" evidence="1">
    <location>
        <begin position="99"/>
        <end position="144"/>
    </location>
</feature>
<evidence type="ECO:0000313" key="3">
    <source>
        <dbReference type="Proteomes" id="UP000792457"/>
    </source>
</evidence>
<name>A0A8K0KQD1_LADFU</name>
<keyword evidence="3" id="KW-1185">Reference proteome</keyword>
<dbReference type="OrthoDB" id="8882621at2759"/>
<proteinExistence type="predicted"/>
<feature type="region of interest" description="Disordered" evidence="1">
    <location>
        <begin position="60"/>
        <end position="85"/>
    </location>
</feature>
<sequence>MVKGIDVNPDEVLRLTCNLLDYKLQEVTVAFRGSNTSHSHHPHPRVHPTSATDIIALQHQQLTESAEKRRKSSGSTTTSSPSGGVFGFIFKRSSRSSVCEGSISSDSLGGQSISPARSDESLGPARSASPPLSQAPSRISTTQDHVRNQINSRMNRRQENCPVSVLKESGEQMQEGQPPPPPVRQRKRRAPKPPVQHQIELSSGSKKTLEFITPDPPSIPAPIPVSRRKSTSVEDEEYDEEVVRSVSGECKAKMEGGGTSGTVISHSRNSSDSSGYHEASVLSESPESGLGGSGAPDTLPRRKQQQLQQQRASASASSQMPAFSRSMGNLASVAPPPSSTSSSNTLISTSYSSLCISTSSLPSQKKKKAPAPPPPAPTKKQQINEELSVPKTASSVSSFDRTKHEEEPPQFETFQNPKLINCEAPEPSNPDSIAKQKESPSSLSVSQVDGKSNASLAALPPVVASKPASASKLAPAVAPKPKVNSMGRTGLNNGP</sequence>
<feature type="compositionally biased region" description="Polar residues" evidence="1">
    <location>
        <begin position="486"/>
        <end position="495"/>
    </location>
</feature>